<dbReference type="RefSeq" id="WP_248862131.1">
    <property type="nucleotide sequence ID" value="NZ_CP086322.1"/>
</dbReference>
<evidence type="ECO:0000313" key="2">
    <source>
        <dbReference type="Proteomes" id="UP000830115"/>
    </source>
</evidence>
<name>A0ABY4M0M6_9ACTN</name>
<evidence type="ECO:0000313" key="1">
    <source>
        <dbReference type="EMBL" id="UQA91302.1"/>
    </source>
</evidence>
<dbReference type="EMBL" id="CP086322">
    <property type="protein sequence ID" value="UQA91302.1"/>
    <property type="molecule type" value="Genomic_DNA"/>
</dbReference>
<proteinExistence type="predicted"/>
<accession>A0ABY4M0M6</accession>
<gene>
    <name evidence="1" type="ORF">K9S39_04895</name>
</gene>
<sequence>MQTTALDHAGKTFVDVTVTTTTRHPMTEHRWAVLGDLARTPYCAYHTRTLTTCRDLVRFGLTTYTEDGHGYTITDAGRTAWTVHAATAQTRDAINQGTDA</sequence>
<keyword evidence="2" id="KW-1185">Reference proteome</keyword>
<organism evidence="1 2">
    <name type="scientific">Streptomyces halobius</name>
    <dbReference type="NCBI Taxonomy" id="2879846"/>
    <lineage>
        <taxon>Bacteria</taxon>
        <taxon>Bacillati</taxon>
        <taxon>Actinomycetota</taxon>
        <taxon>Actinomycetes</taxon>
        <taxon>Kitasatosporales</taxon>
        <taxon>Streptomycetaceae</taxon>
        <taxon>Streptomyces</taxon>
    </lineage>
</organism>
<protein>
    <submittedName>
        <fullName evidence="1">Uncharacterized protein</fullName>
    </submittedName>
</protein>
<reference evidence="1" key="1">
    <citation type="submission" date="2021-10" db="EMBL/GenBank/DDBJ databases">
        <title>Streptomyces nigrumlapis sp.nov.,an antimicrobial producing actinobacterium isolated from Black Gobi rocks.</title>
        <authorList>
            <person name="Wen Y."/>
            <person name="Zhang W."/>
            <person name="Liu X.G."/>
        </authorList>
    </citation>
    <scope>NUCLEOTIDE SEQUENCE</scope>
    <source>
        <strain evidence="1">ST13-2-2</strain>
    </source>
</reference>
<dbReference type="Proteomes" id="UP000830115">
    <property type="component" value="Chromosome"/>
</dbReference>